<reference evidence="11" key="1">
    <citation type="submission" date="2025-08" db="UniProtKB">
        <authorList>
            <consortium name="RefSeq"/>
        </authorList>
    </citation>
    <scope>IDENTIFICATION</scope>
</reference>
<keyword evidence="7" id="KW-0539">Nucleus</keyword>
<evidence type="ECO:0000256" key="9">
    <source>
        <dbReference type="ARBA" id="ARBA00023315"/>
    </source>
</evidence>
<organism evidence="10 11">
    <name type="scientific">Nelumbo nucifera</name>
    <name type="common">Sacred lotus</name>
    <dbReference type="NCBI Taxonomy" id="4432"/>
    <lineage>
        <taxon>Eukaryota</taxon>
        <taxon>Viridiplantae</taxon>
        <taxon>Streptophyta</taxon>
        <taxon>Embryophyta</taxon>
        <taxon>Tracheophyta</taxon>
        <taxon>Spermatophyta</taxon>
        <taxon>Magnoliopsida</taxon>
        <taxon>Proteales</taxon>
        <taxon>Nelumbonaceae</taxon>
        <taxon>Nelumbo</taxon>
    </lineage>
</organism>
<comment type="subcellular location">
    <subcellularLocation>
        <location evidence="1">Nucleus</location>
    </subcellularLocation>
</comment>
<dbReference type="AlphaFoldDB" id="A0A1U8AK94"/>
<dbReference type="Proteomes" id="UP000189703">
    <property type="component" value="Unplaced"/>
</dbReference>
<keyword evidence="5" id="KW-0863">Zinc-finger</keyword>
<keyword evidence="4" id="KW-0479">Metal-binding</keyword>
<dbReference type="OrthoDB" id="428854at2759"/>
<protein>
    <submittedName>
        <fullName evidence="11">Protein CHROMOSOME TRANSMISSION FIDELITY 7</fullName>
    </submittedName>
</protein>
<evidence type="ECO:0000313" key="11">
    <source>
        <dbReference type="RefSeq" id="XP_010262991.1"/>
    </source>
</evidence>
<sequence length="364" mass="41008">MQAKISAFFKPAAPKTPDPPQIFDQTEGEDALPSEKPISEILVTYRRRTPKTDYYCNDECKEPRIEEASVDLNPTDCPVEPAPGSDRLLNKKRSYAQFHLEFGQSDFLLHTCSVCGLKYARGDEGDEKVHKEFHRNYTQGLQFKGWRNERVIPVPSVDGARIIMMLDGDPPAQRNKVQEVVKMMEVELGLTDDWLIHKFCKVYLYILSQRIAGCLVAEPIKNAYRVLSDSVALKRSGGNNAEKSKSKNPILQFGDVNFQREYTKRVPCVNSTGRTEGEINGAMFCEKEAVPALCGIRAVWVTPSNRRKRIATQLLDAARKSFCMGFVMEQFQLAFSQPTAAGKALASSYSDRESFLVYKSGRLV</sequence>
<evidence type="ECO:0000256" key="4">
    <source>
        <dbReference type="ARBA" id="ARBA00022723"/>
    </source>
</evidence>
<evidence type="ECO:0000256" key="7">
    <source>
        <dbReference type="ARBA" id="ARBA00023242"/>
    </source>
</evidence>
<dbReference type="PANTHER" id="PTHR45884">
    <property type="entry name" value="N-ACETYLTRANSFERASE ECO"/>
    <property type="match status" value="1"/>
</dbReference>
<evidence type="ECO:0000256" key="8">
    <source>
        <dbReference type="ARBA" id="ARBA00023306"/>
    </source>
</evidence>
<dbReference type="GO" id="GO:0008270">
    <property type="term" value="F:zinc ion binding"/>
    <property type="evidence" value="ECO:0007669"/>
    <property type="project" value="UniProtKB-KW"/>
</dbReference>
<accession>A0A1U8AK94</accession>
<dbReference type="Pfam" id="PF13880">
    <property type="entry name" value="Acetyltransf_13"/>
    <property type="match status" value="1"/>
</dbReference>
<dbReference type="GO" id="GO:0000785">
    <property type="term" value="C:chromatin"/>
    <property type="evidence" value="ECO:0000318"/>
    <property type="project" value="GO_Central"/>
</dbReference>
<evidence type="ECO:0000256" key="2">
    <source>
        <dbReference type="ARBA" id="ARBA00005816"/>
    </source>
</evidence>
<dbReference type="KEGG" id="nnu:104601389"/>
<keyword evidence="3" id="KW-0808">Transferase</keyword>
<dbReference type="eggNOG" id="KOG3014">
    <property type="taxonomic scope" value="Eukaryota"/>
</dbReference>
<evidence type="ECO:0000256" key="1">
    <source>
        <dbReference type="ARBA" id="ARBA00004123"/>
    </source>
</evidence>
<dbReference type="RefSeq" id="XP_010262991.1">
    <property type="nucleotide sequence ID" value="XM_010264689.2"/>
</dbReference>
<evidence type="ECO:0000256" key="5">
    <source>
        <dbReference type="ARBA" id="ARBA00022771"/>
    </source>
</evidence>
<dbReference type="Pfam" id="PF13878">
    <property type="entry name" value="zf-C2H2_3"/>
    <property type="match status" value="1"/>
</dbReference>
<dbReference type="InterPro" id="IPR028005">
    <property type="entry name" value="AcTrfase_ESCO_Znf_dom"/>
</dbReference>
<comment type="similarity">
    <text evidence="2">Belongs to the acetyltransferase family. ECO subfamily.</text>
</comment>
<dbReference type="OMA" id="KEHQKFC"/>
<keyword evidence="10" id="KW-1185">Reference proteome</keyword>
<dbReference type="GO" id="GO:0007064">
    <property type="term" value="P:mitotic sister chromatid cohesion"/>
    <property type="evidence" value="ECO:0000318"/>
    <property type="project" value="GO_Central"/>
</dbReference>
<evidence type="ECO:0000256" key="6">
    <source>
        <dbReference type="ARBA" id="ARBA00022833"/>
    </source>
</evidence>
<evidence type="ECO:0000313" key="10">
    <source>
        <dbReference type="Proteomes" id="UP000189703"/>
    </source>
</evidence>
<gene>
    <name evidence="11" type="primary">LOC104601389</name>
</gene>
<keyword evidence="8" id="KW-0131">Cell cycle</keyword>
<proteinExistence type="inferred from homology"/>
<name>A0A1U8AK94_NELNU</name>
<dbReference type="GO" id="GO:0061733">
    <property type="term" value="F:protein-lysine-acetyltransferase activity"/>
    <property type="evidence" value="ECO:0000318"/>
    <property type="project" value="GO_Central"/>
</dbReference>
<keyword evidence="9" id="KW-0012">Acyltransferase</keyword>
<dbReference type="GO" id="GO:0005634">
    <property type="term" value="C:nucleus"/>
    <property type="evidence" value="ECO:0000318"/>
    <property type="project" value="GO_Central"/>
</dbReference>
<dbReference type="InterPro" id="IPR028009">
    <property type="entry name" value="ESCO_Acetyltransf_dom"/>
</dbReference>
<dbReference type="PANTHER" id="PTHR45884:SF2">
    <property type="entry name" value="N-ACETYLTRANSFERASE ECO"/>
    <property type="match status" value="1"/>
</dbReference>
<dbReference type="STRING" id="4432.A0A1U8AK94"/>
<keyword evidence="6" id="KW-0862">Zinc</keyword>
<evidence type="ECO:0000256" key="3">
    <source>
        <dbReference type="ARBA" id="ARBA00022679"/>
    </source>
</evidence>
<dbReference type="GeneID" id="104601389"/>